<proteinExistence type="predicted"/>
<dbReference type="Proteomes" id="UP000249057">
    <property type="component" value="Unassembled WGS sequence"/>
</dbReference>
<protein>
    <submittedName>
        <fullName evidence="1">Uncharacterized protein</fullName>
    </submittedName>
</protein>
<sequence length="159" mass="17943">MTLQLRERERESKRERELFVGDEVRVECGASRKAARSHWIAVSGSFLSLSPTLGLGFSNSFPTTSILDIYPLHSGLGSTFIFRLSAPRHKPWSCTMTYPALPLVSTESLSDHHHHHHHHLTDSQTPPTYSLCFHLHDLMIIFDSNSVSKADIAMDADYL</sequence>
<evidence type="ECO:0000313" key="1">
    <source>
        <dbReference type="EMBL" id="RAH49137.1"/>
    </source>
</evidence>
<gene>
    <name evidence="1" type="ORF">BO95DRAFT_28243</name>
</gene>
<evidence type="ECO:0000313" key="2">
    <source>
        <dbReference type="Proteomes" id="UP000249057"/>
    </source>
</evidence>
<name>A0ACD1GIR5_9EURO</name>
<dbReference type="EMBL" id="KZ825320">
    <property type="protein sequence ID" value="RAH49137.1"/>
    <property type="molecule type" value="Genomic_DNA"/>
</dbReference>
<keyword evidence="2" id="KW-1185">Reference proteome</keyword>
<reference evidence="1" key="1">
    <citation type="submission" date="2018-02" db="EMBL/GenBank/DDBJ databases">
        <title>The genomes of Aspergillus section Nigri reveals drivers in fungal speciation.</title>
        <authorList>
            <consortium name="DOE Joint Genome Institute"/>
            <person name="Vesth T.C."/>
            <person name="Nybo J."/>
            <person name="Theobald S."/>
            <person name="Brandl J."/>
            <person name="Frisvad J.C."/>
            <person name="Nielsen K.F."/>
            <person name="Lyhne E.K."/>
            <person name="Kogle M.E."/>
            <person name="Kuo A."/>
            <person name="Riley R."/>
            <person name="Clum A."/>
            <person name="Nolan M."/>
            <person name="Lipzen A."/>
            <person name="Salamov A."/>
            <person name="Henrissat B."/>
            <person name="Wiebenga A."/>
            <person name="De vries R.P."/>
            <person name="Grigoriev I.V."/>
            <person name="Mortensen U.H."/>
            <person name="Andersen M.R."/>
            <person name="Baker S.E."/>
        </authorList>
    </citation>
    <scope>NUCLEOTIDE SEQUENCE</scope>
    <source>
        <strain evidence="1">CBS 621.78</strain>
    </source>
</reference>
<accession>A0ACD1GIR5</accession>
<organism evidence="1 2">
    <name type="scientific">Aspergillus brunneoviolaceus CBS 621.78</name>
    <dbReference type="NCBI Taxonomy" id="1450534"/>
    <lineage>
        <taxon>Eukaryota</taxon>
        <taxon>Fungi</taxon>
        <taxon>Dikarya</taxon>
        <taxon>Ascomycota</taxon>
        <taxon>Pezizomycotina</taxon>
        <taxon>Eurotiomycetes</taxon>
        <taxon>Eurotiomycetidae</taxon>
        <taxon>Eurotiales</taxon>
        <taxon>Aspergillaceae</taxon>
        <taxon>Aspergillus</taxon>
        <taxon>Aspergillus subgen. Circumdati</taxon>
    </lineage>
</organism>